<dbReference type="Proteomes" id="UP001234202">
    <property type="component" value="Unassembled WGS sequence"/>
</dbReference>
<evidence type="ECO:0000313" key="2">
    <source>
        <dbReference type="Proteomes" id="UP001234202"/>
    </source>
</evidence>
<proteinExistence type="predicted"/>
<evidence type="ECO:0000313" key="1">
    <source>
        <dbReference type="EMBL" id="KAJ9119823.1"/>
    </source>
</evidence>
<accession>A0ACC2X8A7</accession>
<keyword evidence="2" id="KW-1185">Reference proteome</keyword>
<sequence length="492" mass="52890">MAKGKSSNPMDAYRKAQRAKELKKNKETRTKVREVVTLKKDIGPLEAELRKLTAADQTKSLDKIGQARLIELRAEVERIKKAKEEYVAAHPEHRKFVYAHEEAREQARKAASTSESSTGPGGLPVFDKNGRLRDPTRSVYYDPVLNPYGVPPPGMPYMERPSEQNGEDDAMSSEDEDSDDDIAMPEGPPPDEAGNLEESDSDDSIVMPEGTPPPEARIYAPPVNQPVMSTLPPVGMPYNFGFPPHMPPMFAAPGPGNFAPPMPYAQGQYQARPYAQGNGYTAPPPPPPRGFFPGQSGPGPIRPVRDAGWSFRPPPATANLPPRPGGVVNDPLSDIPHQTYQAHRQARREEAQDSALAPSSSEQATAGVPPPASAEISAAPQLRDLRKEAAVFVPRAMKKKKPTTSAQVITAAPAVSSTPGNESQYTSRMADDGNQHTHPAPISAPTYNPAAAGGGLLSKLSGVLGTPATAPVKKEKEDDYKAFLAGLDSLEQ</sequence>
<gene>
    <name evidence="1" type="ORF">QFC24_005536</name>
</gene>
<organism evidence="1 2">
    <name type="scientific">Naganishia onofrii</name>
    <dbReference type="NCBI Taxonomy" id="1851511"/>
    <lineage>
        <taxon>Eukaryota</taxon>
        <taxon>Fungi</taxon>
        <taxon>Dikarya</taxon>
        <taxon>Basidiomycota</taxon>
        <taxon>Agaricomycotina</taxon>
        <taxon>Tremellomycetes</taxon>
        <taxon>Filobasidiales</taxon>
        <taxon>Filobasidiaceae</taxon>
        <taxon>Naganishia</taxon>
    </lineage>
</organism>
<comment type="caution">
    <text evidence="1">The sequence shown here is derived from an EMBL/GenBank/DDBJ whole genome shotgun (WGS) entry which is preliminary data.</text>
</comment>
<protein>
    <submittedName>
        <fullName evidence="1">Uncharacterized protein</fullName>
    </submittedName>
</protein>
<name>A0ACC2X8A7_9TREE</name>
<reference evidence="1" key="1">
    <citation type="submission" date="2023-04" db="EMBL/GenBank/DDBJ databases">
        <title>Draft Genome sequencing of Naganishia species isolated from polar environments using Oxford Nanopore Technology.</title>
        <authorList>
            <person name="Leo P."/>
            <person name="Venkateswaran K."/>
        </authorList>
    </citation>
    <scope>NUCLEOTIDE SEQUENCE</scope>
    <source>
        <strain evidence="1">DBVPG 5303</strain>
    </source>
</reference>
<dbReference type="EMBL" id="JASBWV010000023">
    <property type="protein sequence ID" value="KAJ9119823.1"/>
    <property type="molecule type" value="Genomic_DNA"/>
</dbReference>